<dbReference type="EMBL" id="MFKK01000004">
    <property type="protein sequence ID" value="OGG42139.1"/>
    <property type="molecule type" value="Genomic_DNA"/>
</dbReference>
<dbReference type="InterPro" id="IPR001911">
    <property type="entry name" value="Ribosomal_bS21"/>
</dbReference>
<organism evidence="5 6">
    <name type="scientific">Candidatus Jorgensenbacteria bacterium RIFCSPLOWO2_01_FULL_45_25b</name>
    <dbReference type="NCBI Taxonomy" id="1798471"/>
    <lineage>
        <taxon>Bacteria</taxon>
        <taxon>Candidatus Joergenseniibacteriota</taxon>
    </lineage>
</organism>
<evidence type="ECO:0000256" key="3">
    <source>
        <dbReference type="ARBA" id="ARBA00023274"/>
    </source>
</evidence>
<gene>
    <name evidence="5" type="ORF">A3A21_02010</name>
</gene>
<evidence type="ECO:0000313" key="5">
    <source>
        <dbReference type="EMBL" id="OGG42139.1"/>
    </source>
</evidence>
<evidence type="ECO:0000256" key="4">
    <source>
        <dbReference type="ARBA" id="ARBA00035135"/>
    </source>
</evidence>
<dbReference type="GO" id="GO:1990904">
    <property type="term" value="C:ribonucleoprotein complex"/>
    <property type="evidence" value="ECO:0007669"/>
    <property type="project" value="UniProtKB-KW"/>
</dbReference>
<dbReference type="Proteomes" id="UP000176996">
    <property type="component" value="Unassembled WGS sequence"/>
</dbReference>
<dbReference type="Pfam" id="PF01165">
    <property type="entry name" value="Ribosomal_S21"/>
    <property type="match status" value="1"/>
</dbReference>
<dbReference type="GO" id="GO:0003735">
    <property type="term" value="F:structural constituent of ribosome"/>
    <property type="evidence" value="ECO:0007669"/>
    <property type="project" value="InterPro"/>
</dbReference>
<keyword evidence="2" id="KW-0689">Ribosomal protein</keyword>
<proteinExistence type="inferred from homology"/>
<protein>
    <recommendedName>
        <fullName evidence="4">Small ribosomal subunit protein bS21</fullName>
    </recommendedName>
</protein>
<dbReference type="GO" id="GO:0006412">
    <property type="term" value="P:translation"/>
    <property type="evidence" value="ECO:0007669"/>
    <property type="project" value="InterPro"/>
</dbReference>
<dbReference type="GO" id="GO:0005840">
    <property type="term" value="C:ribosome"/>
    <property type="evidence" value="ECO:0007669"/>
    <property type="project" value="UniProtKB-KW"/>
</dbReference>
<evidence type="ECO:0000313" key="6">
    <source>
        <dbReference type="Proteomes" id="UP000176996"/>
    </source>
</evidence>
<accession>A0A1F6BYX2</accession>
<dbReference type="STRING" id="1798471.A3A21_02010"/>
<name>A0A1F6BYX2_9BACT</name>
<comment type="caution">
    <text evidence="5">The sequence shown here is derived from an EMBL/GenBank/DDBJ whole genome shotgun (WGS) entry which is preliminary data.</text>
</comment>
<reference evidence="5 6" key="1">
    <citation type="journal article" date="2016" name="Nat. Commun.">
        <title>Thousands of microbial genomes shed light on interconnected biogeochemical processes in an aquifer system.</title>
        <authorList>
            <person name="Anantharaman K."/>
            <person name="Brown C.T."/>
            <person name="Hug L.A."/>
            <person name="Sharon I."/>
            <person name="Castelle C.J."/>
            <person name="Probst A.J."/>
            <person name="Thomas B.C."/>
            <person name="Singh A."/>
            <person name="Wilkins M.J."/>
            <person name="Karaoz U."/>
            <person name="Brodie E.L."/>
            <person name="Williams K.H."/>
            <person name="Hubbard S.S."/>
            <person name="Banfield J.F."/>
        </authorList>
    </citation>
    <scope>NUCLEOTIDE SEQUENCE [LARGE SCALE GENOMIC DNA]</scope>
</reference>
<evidence type="ECO:0000256" key="1">
    <source>
        <dbReference type="ARBA" id="ARBA00006640"/>
    </source>
</evidence>
<keyword evidence="3" id="KW-0687">Ribonucleoprotein</keyword>
<sequence length="71" mass="8580">MPIQSRRKEGESTGSFLYRFSKKVKQSGIVKEAKKRRFKERPTNRRKKRLSALYRVEKEKELEKKKKYGFA</sequence>
<dbReference type="AlphaFoldDB" id="A0A1F6BYX2"/>
<dbReference type="InterPro" id="IPR038380">
    <property type="entry name" value="Ribosomal_bS21_sf"/>
</dbReference>
<comment type="similarity">
    <text evidence="1">Belongs to the bacterial ribosomal protein bS21 family.</text>
</comment>
<evidence type="ECO:0000256" key="2">
    <source>
        <dbReference type="ARBA" id="ARBA00022980"/>
    </source>
</evidence>
<dbReference type="Gene3D" id="1.20.5.1150">
    <property type="entry name" value="Ribosomal protein S8"/>
    <property type="match status" value="1"/>
</dbReference>